<accession>A0A8T1VXS9</accession>
<dbReference type="Proteomes" id="UP000694044">
    <property type="component" value="Unassembled WGS sequence"/>
</dbReference>
<reference evidence="1" key="1">
    <citation type="submission" date="2021-02" db="EMBL/GenBank/DDBJ databases">
        <authorList>
            <person name="Palmer J.M."/>
        </authorList>
    </citation>
    <scope>NUCLEOTIDE SEQUENCE</scope>
    <source>
        <strain evidence="1">SCRP734</strain>
    </source>
</reference>
<sequence>MGCIRKSHWCGNSTAYSASEKTTGMADMELLLAAVSSLDETAGGADDDLDAAERDVHAVQQLQHAKRSIQEYRYLMVHYLQWTVQNGTKQHIITKTFRDSVQRDKKSLPSRKSILAVLDSTPKYPPLYFAKLVADDFLAWVESLRRKDGARFVHTSDIDQRFTTHVKATIGICRYRLRTSSRNTLAVCSENSLPSAVLG</sequence>
<keyword evidence="2" id="KW-1185">Reference proteome</keyword>
<proteinExistence type="predicted"/>
<organism evidence="1 2">
    <name type="scientific">Phytophthora pseudosyringae</name>
    <dbReference type="NCBI Taxonomy" id="221518"/>
    <lineage>
        <taxon>Eukaryota</taxon>
        <taxon>Sar</taxon>
        <taxon>Stramenopiles</taxon>
        <taxon>Oomycota</taxon>
        <taxon>Peronosporomycetes</taxon>
        <taxon>Peronosporales</taxon>
        <taxon>Peronosporaceae</taxon>
        <taxon>Phytophthora</taxon>
    </lineage>
</organism>
<gene>
    <name evidence="1" type="ORF">PHYPSEUDO_002655</name>
</gene>
<dbReference type="OrthoDB" id="128611at2759"/>
<protein>
    <submittedName>
        <fullName evidence="1">Uncharacterized protein</fullName>
    </submittedName>
</protein>
<comment type="caution">
    <text evidence="1">The sequence shown here is derived from an EMBL/GenBank/DDBJ whole genome shotgun (WGS) entry which is preliminary data.</text>
</comment>
<name>A0A8T1VXS9_9STRA</name>
<dbReference type="EMBL" id="JAGDFM010000149">
    <property type="protein sequence ID" value="KAG7384394.1"/>
    <property type="molecule type" value="Genomic_DNA"/>
</dbReference>
<dbReference type="AlphaFoldDB" id="A0A8T1VXS9"/>
<evidence type="ECO:0000313" key="1">
    <source>
        <dbReference type="EMBL" id="KAG7384394.1"/>
    </source>
</evidence>
<evidence type="ECO:0000313" key="2">
    <source>
        <dbReference type="Proteomes" id="UP000694044"/>
    </source>
</evidence>